<dbReference type="PANTHER" id="PTHR11538">
    <property type="entry name" value="PHENYLALANYL-TRNA SYNTHETASE"/>
    <property type="match status" value="1"/>
</dbReference>
<comment type="caution">
    <text evidence="3">The sequence shown here is derived from an EMBL/GenBank/DDBJ whole genome shotgun (WGS) entry which is preliminary data.</text>
</comment>
<feature type="region of interest" description="Disordered" evidence="1">
    <location>
        <begin position="15"/>
        <end position="50"/>
    </location>
</feature>
<dbReference type="EMBL" id="JAEPQZ010000008">
    <property type="protein sequence ID" value="KAG2177932.1"/>
    <property type="molecule type" value="Genomic_DNA"/>
</dbReference>
<organism evidence="3 4">
    <name type="scientific">Mortierella isabellina</name>
    <name type="common">Filamentous fungus</name>
    <name type="synonym">Umbelopsis isabellina</name>
    <dbReference type="NCBI Taxonomy" id="91625"/>
    <lineage>
        <taxon>Eukaryota</taxon>
        <taxon>Fungi</taxon>
        <taxon>Fungi incertae sedis</taxon>
        <taxon>Mucoromycota</taxon>
        <taxon>Mucoromycotina</taxon>
        <taxon>Umbelopsidomycetes</taxon>
        <taxon>Umbelopsidales</taxon>
        <taxon>Umbelopsidaceae</taxon>
        <taxon>Umbelopsis</taxon>
    </lineage>
</organism>
<gene>
    <name evidence="3" type="ORF">INT43_003179</name>
</gene>
<feature type="region of interest" description="Disordered" evidence="1">
    <location>
        <begin position="270"/>
        <end position="306"/>
    </location>
</feature>
<protein>
    <recommendedName>
        <fullName evidence="2">25S rRNA (uridine-N(3))-methyltransferase BMT5-like domain-containing protein</fullName>
    </recommendedName>
</protein>
<dbReference type="GO" id="GO:0070042">
    <property type="term" value="F:rRNA (uridine-N3-)-methyltransferase activity"/>
    <property type="evidence" value="ECO:0007669"/>
    <property type="project" value="InterPro"/>
</dbReference>
<sequence>MPPKKLKSALNNLLSAQKEKQKKSEKQKRAQQWEQERRKKQSQQQTQKQKTPYEFNDKILLVGEGNFSFARSLVESVVHGGDNITATCFDSEEVLAQKYEDESKDNIQVIEELGGTVLFEVDATQLEKCKAIKQRKFSKIVFNFPHAGAGIKDQDRNIQSNQVLLKDFFKSAAKLLQSRVEGDENDGEIHVTLKSGQPYDLWSIRTMAKSTDLLRPKTAFPFVPSLYPGYAHRRTLGFKEGLSKSGNEEIIDKKPKTYVFVRSQVMQDEIDKSKEGMAKKRSVMRDMQGPNKKKARTSSHPESDED</sequence>
<dbReference type="AlphaFoldDB" id="A0A8H7PPQ0"/>
<evidence type="ECO:0000313" key="3">
    <source>
        <dbReference type="EMBL" id="KAG2177932.1"/>
    </source>
</evidence>
<dbReference type="OrthoDB" id="273345at2759"/>
<dbReference type="GO" id="GO:0070475">
    <property type="term" value="P:rRNA base methylation"/>
    <property type="evidence" value="ECO:0007669"/>
    <property type="project" value="InterPro"/>
</dbReference>
<feature type="compositionally biased region" description="Basic and acidic residues" evidence="1">
    <location>
        <begin position="17"/>
        <end position="28"/>
    </location>
</feature>
<dbReference type="Pfam" id="PF10354">
    <property type="entry name" value="BMT5-like"/>
    <property type="match status" value="1"/>
</dbReference>
<evidence type="ECO:0000256" key="1">
    <source>
        <dbReference type="SAM" id="MobiDB-lite"/>
    </source>
</evidence>
<dbReference type="GO" id="GO:0005737">
    <property type="term" value="C:cytoplasm"/>
    <property type="evidence" value="ECO:0007669"/>
    <property type="project" value="TreeGrafter"/>
</dbReference>
<proteinExistence type="predicted"/>
<keyword evidence="4" id="KW-1185">Reference proteome</keyword>
<feature type="domain" description="25S rRNA (uridine-N(3))-methyltransferase BMT5-like" evidence="2">
    <location>
        <begin position="60"/>
        <end position="234"/>
    </location>
</feature>
<accession>A0A8H7PPQ0</accession>
<name>A0A8H7PPQ0_MORIS</name>
<reference evidence="3" key="1">
    <citation type="submission" date="2020-12" db="EMBL/GenBank/DDBJ databases">
        <title>Metabolic potential, ecology and presence of endohyphal bacteria is reflected in genomic diversity of Mucoromycotina.</title>
        <authorList>
            <person name="Muszewska A."/>
            <person name="Okrasinska A."/>
            <person name="Steczkiewicz K."/>
            <person name="Drgas O."/>
            <person name="Orlowska M."/>
            <person name="Perlinska-Lenart U."/>
            <person name="Aleksandrzak-Piekarczyk T."/>
            <person name="Szatraj K."/>
            <person name="Zielenkiewicz U."/>
            <person name="Pilsyk S."/>
            <person name="Malc E."/>
            <person name="Mieczkowski P."/>
            <person name="Kruszewska J.S."/>
            <person name="Biernat P."/>
            <person name="Pawlowska J."/>
        </authorList>
    </citation>
    <scope>NUCLEOTIDE SEQUENCE</scope>
    <source>
        <strain evidence="3">WA0000067209</strain>
    </source>
</reference>
<evidence type="ECO:0000313" key="4">
    <source>
        <dbReference type="Proteomes" id="UP000654370"/>
    </source>
</evidence>
<dbReference type="InterPro" id="IPR019446">
    <property type="entry name" value="BMT5-like"/>
</dbReference>
<evidence type="ECO:0000259" key="2">
    <source>
        <dbReference type="Pfam" id="PF10354"/>
    </source>
</evidence>
<dbReference type="PANTHER" id="PTHR11538:SF26">
    <property type="entry name" value="FERREDOXIN-FOLD ANTICODON-BINDING DOMAIN-CONTAINING PROTEIN 1"/>
    <property type="match status" value="1"/>
</dbReference>
<dbReference type="Proteomes" id="UP000654370">
    <property type="component" value="Unassembled WGS sequence"/>
</dbReference>